<evidence type="ECO:0000259" key="1">
    <source>
        <dbReference type="PROSITE" id="PS50835"/>
    </source>
</evidence>
<accession>A0AAW0H1F9</accession>
<dbReference type="SMART" id="SM00406">
    <property type="entry name" value="IGv"/>
    <property type="match status" value="2"/>
</dbReference>
<feature type="domain" description="Ig-like" evidence="1">
    <location>
        <begin position="1"/>
        <end position="78"/>
    </location>
</feature>
<evidence type="ECO:0000313" key="3">
    <source>
        <dbReference type="Proteomes" id="UP001488838"/>
    </source>
</evidence>
<dbReference type="InterPro" id="IPR013106">
    <property type="entry name" value="Ig_V-set"/>
</dbReference>
<dbReference type="Pfam" id="PF07686">
    <property type="entry name" value="V-set"/>
    <property type="match status" value="2"/>
</dbReference>
<dbReference type="InterPro" id="IPR050150">
    <property type="entry name" value="IgV_Light_Chain"/>
</dbReference>
<dbReference type="SUPFAM" id="SSF48726">
    <property type="entry name" value="Immunoglobulin"/>
    <property type="match status" value="2"/>
</dbReference>
<proteinExistence type="predicted"/>
<dbReference type="PANTHER" id="PTHR23267">
    <property type="entry name" value="IMMUNOGLOBULIN LIGHT CHAIN"/>
    <property type="match status" value="1"/>
</dbReference>
<dbReference type="InterPro" id="IPR036179">
    <property type="entry name" value="Ig-like_dom_sf"/>
</dbReference>
<evidence type="ECO:0000313" key="2">
    <source>
        <dbReference type="EMBL" id="KAK7796443.1"/>
    </source>
</evidence>
<gene>
    <name evidence="2" type="ORF">U0070_000430</name>
</gene>
<keyword evidence="3" id="KW-1185">Reference proteome</keyword>
<dbReference type="InterPro" id="IPR013783">
    <property type="entry name" value="Ig-like_fold"/>
</dbReference>
<dbReference type="EMBL" id="JBBHLL010001189">
    <property type="protein sequence ID" value="KAK7796443.1"/>
    <property type="molecule type" value="Genomic_DNA"/>
</dbReference>
<dbReference type="Gene3D" id="2.60.40.10">
    <property type="entry name" value="Immunoglobulins"/>
    <property type="match status" value="2"/>
</dbReference>
<organism evidence="2 3">
    <name type="scientific">Myodes glareolus</name>
    <name type="common">Bank vole</name>
    <name type="synonym">Clethrionomys glareolus</name>
    <dbReference type="NCBI Taxonomy" id="447135"/>
    <lineage>
        <taxon>Eukaryota</taxon>
        <taxon>Metazoa</taxon>
        <taxon>Chordata</taxon>
        <taxon>Craniata</taxon>
        <taxon>Vertebrata</taxon>
        <taxon>Euteleostomi</taxon>
        <taxon>Mammalia</taxon>
        <taxon>Eutheria</taxon>
        <taxon>Euarchontoglires</taxon>
        <taxon>Glires</taxon>
        <taxon>Rodentia</taxon>
        <taxon>Myomorpha</taxon>
        <taxon>Muroidea</taxon>
        <taxon>Cricetidae</taxon>
        <taxon>Arvicolinae</taxon>
        <taxon>Myodes</taxon>
    </lineage>
</organism>
<dbReference type="Proteomes" id="UP001488838">
    <property type="component" value="Unassembled WGS sequence"/>
</dbReference>
<feature type="domain" description="Ig-like" evidence="1">
    <location>
        <begin position="127"/>
        <end position="204"/>
    </location>
</feature>
<sequence>MAASQGEKVTISCISSVSTGYLHWYQQKPKAFPKLLIYEVFNLASGVPARFSGSRSGNSYSLTIRSMHTEDAATYYCQQGTSYPFTQSAKSPQLLIYLVSKQFNRVPDTFSSYEKVTNFTLKMTSWEQVVLIQSPASITASQGEKVTISCIISVNTSNLYWYQQKPEVSPKLLIYSVSNMASGVPACFSCRATRHIVITQSPLSIPVTLEQSTFISFRSAKSSQLLIYLVSKQFNGVPDPFNSCGKGTDFTLKMSTSMSEDMDKFLLLSEICRESSHRARLHFLYLALLENDSLSSASLIKYAYIVMTTVT</sequence>
<dbReference type="PROSITE" id="PS50835">
    <property type="entry name" value="IG_LIKE"/>
    <property type="match status" value="2"/>
</dbReference>
<comment type="caution">
    <text evidence="2">The sequence shown here is derived from an EMBL/GenBank/DDBJ whole genome shotgun (WGS) entry which is preliminary data.</text>
</comment>
<dbReference type="InterPro" id="IPR003599">
    <property type="entry name" value="Ig_sub"/>
</dbReference>
<name>A0AAW0H1F9_MYOGA</name>
<dbReference type="SMART" id="SM00409">
    <property type="entry name" value="IG"/>
    <property type="match status" value="2"/>
</dbReference>
<reference evidence="2 3" key="1">
    <citation type="journal article" date="2023" name="bioRxiv">
        <title>Conserved and derived expression patterns and positive selection on dental genes reveal complex evolutionary context of ever-growing rodent molars.</title>
        <authorList>
            <person name="Calamari Z.T."/>
            <person name="Song A."/>
            <person name="Cohen E."/>
            <person name="Akter M."/>
            <person name="Roy R.D."/>
            <person name="Hallikas O."/>
            <person name="Christensen M.M."/>
            <person name="Li P."/>
            <person name="Marangoni P."/>
            <person name="Jernvall J."/>
            <person name="Klein O.D."/>
        </authorList>
    </citation>
    <scope>NUCLEOTIDE SEQUENCE [LARGE SCALE GENOMIC DNA]</scope>
    <source>
        <strain evidence="2">V071</strain>
    </source>
</reference>
<protein>
    <recommendedName>
        <fullName evidence="1">Ig-like domain-containing protein</fullName>
    </recommendedName>
</protein>
<dbReference type="AlphaFoldDB" id="A0AAW0H1F9"/>
<dbReference type="InterPro" id="IPR007110">
    <property type="entry name" value="Ig-like_dom"/>
</dbReference>